<evidence type="ECO:0008006" key="4">
    <source>
        <dbReference type="Google" id="ProtNLM"/>
    </source>
</evidence>
<dbReference type="GeneID" id="41962778"/>
<dbReference type="CDD" id="cd14688">
    <property type="entry name" value="bZIP_YAP"/>
    <property type="match status" value="1"/>
</dbReference>
<dbReference type="Proteomes" id="UP000515153">
    <property type="component" value="Unplaced"/>
</dbReference>
<evidence type="ECO:0000256" key="1">
    <source>
        <dbReference type="SAM" id="Coils"/>
    </source>
</evidence>
<gene>
    <name evidence="3" type="ORF">PgNI_07864</name>
</gene>
<feature type="coiled-coil region" evidence="1">
    <location>
        <begin position="25"/>
        <end position="66"/>
    </location>
</feature>
<reference evidence="3" key="1">
    <citation type="journal article" date="2019" name="Mol. Biol. Evol.">
        <title>Blast fungal genomes show frequent chromosomal changes, gene gains and losses, and effector gene turnover.</title>
        <authorList>
            <person name="Gomez Luciano L.B."/>
            <person name="Jason Tsai I."/>
            <person name="Chuma I."/>
            <person name="Tosa Y."/>
            <person name="Chen Y.H."/>
            <person name="Li J.Y."/>
            <person name="Li M.Y."/>
            <person name="Jade Lu M.Y."/>
            <person name="Nakayashiki H."/>
            <person name="Li W.H."/>
        </authorList>
    </citation>
    <scope>NUCLEOTIDE SEQUENCE</scope>
    <source>
        <strain evidence="3">NI907</strain>
    </source>
</reference>
<keyword evidence="2" id="KW-1185">Reference proteome</keyword>
<proteinExistence type="predicted"/>
<keyword evidence="1" id="KW-0175">Coiled coil</keyword>
<protein>
    <recommendedName>
        <fullName evidence="4">BZIP domain-containing protein</fullName>
    </recommendedName>
</protein>
<evidence type="ECO:0000313" key="3">
    <source>
        <dbReference type="RefSeq" id="XP_030980608.1"/>
    </source>
</evidence>
<accession>A0A6P8B0B5</accession>
<dbReference type="KEGG" id="pgri:PgNI_07864"/>
<reference evidence="3" key="3">
    <citation type="submission" date="2025-08" db="UniProtKB">
        <authorList>
            <consortium name="RefSeq"/>
        </authorList>
    </citation>
    <scope>IDENTIFICATION</scope>
    <source>
        <strain evidence="3">NI907</strain>
    </source>
</reference>
<organism evidence="2 3">
    <name type="scientific">Pyricularia grisea</name>
    <name type="common">Crabgrass-specific blast fungus</name>
    <name type="synonym">Magnaporthe grisea</name>
    <dbReference type="NCBI Taxonomy" id="148305"/>
    <lineage>
        <taxon>Eukaryota</taxon>
        <taxon>Fungi</taxon>
        <taxon>Dikarya</taxon>
        <taxon>Ascomycota</taxon>
        <taxon>Pezizomycotina</taxon>
        <taxon>Sordariomycetes</taxon>
        <taxon>Sordariomycetidae</taxon>
        <taxon>Magnaporthales</taxon>
        <taxon>Pyriculariaceae</taxon>
        <taxon>Pyricularia</taxon>
    </lineage>
</organism>
<reference evidence="3" key="2">
    <citation type="submission" date="2019-10" db="EMBL/GenBank/DDBJ databases">
        <authorList>
            <consortium name="NCBI Genome Project"/>
        </authorList>
    </citation>
    <scope>NUCLEOTIDE SEQUENCE</scope>
    <source>
        <strain evidence="3">NI907</strain>
    </source>
</reference>
<dbReference type="RefSeq" id="XP_030980608.1">
    <property type="nucleotide sequence ID" value="XM_031127869.1"/>
</dbReference>
<name>A0A6P8B0B5_PYRGI</name>
<dbReference type="OrthoDB" id="4505928at2759"/>
<evidence type="ECO:0000313" key="2">
    <source>
        <dbReference type="Proteomes" id="UP000515153"/>
    </source>
</evidence>
<dbReference type="AlphaFoldDB" id="A0A6P8B0B5"/>
<sequence>MMSKWTMKPSDYQAVRLRNNQRRHRKKVKDHVAELQSRLSETQLQLDQALSRIAELSAALSRMQLDPILRLQSHEDLDEPPAKGCLVATDEQPWLSINQRSSRVVQGLDEAHPRPAALREEDRVKQQTGLNPSLFISREFLASSLPPVSLGPWTSIAAVQAPDLSSEVVAHAEDEECRGLPLSEPGKPTIRCRDAHLIINQQNYKALDSSSIRMWLEPGYRRPIFEGDGCRVDTVLLFSLLDWISAS</sequence>